<dbReference type="OrthoDB" id="594804at2759"/>
<keyword evidence="2" id="KW-1185">Reference proteome</keyword>
<dbReference type="PANTHER" id="PTHR34145:SF28">
    <property type="entry name" value="F-BOX DOMAIN-CONTAINING PROTEIN"/>
    <property type="match status" value="1"/>
</dbReference>
<dbReference type="Pfam" id="PF23622">
    <property type="entry name" value="LRR_At1g61320_AtMIF1"/>
    <property type="match status" value="1"/>
</dbReference>
<reference evidence="3" key="2">
    <citation type="submission" date="2025-08" db="UniProtKB">
        <authorList>
            <consortium name="RefSeq"/>
        </authorList>
    </citation>
    <scope>IDENTIFICATION</scope>
    <source>
        <tissue evidence="3">Etiolated seedlings</tissue>
    </source>
</reference>
<dbReference type="KEGG" id="cam:101499847"/>
<dbReference type="AlphaFoldDB" id="A0A1S2YZN2"/>
<dbReference type="Proteomes" id="UP000087171">
    <property type="component" value="Chromosome Ca8"/>
</dbReference>
<dbReference type="eggNOG" id="ENOG502RYMX">
    <property type="taxonomic scope" value="Eukaryota"/>
</dbReference>
<dbReference type="GeneID" id="101499847"/>
<gene>
    <name evidence="3" type="primary">LOC101499847</name>
</gene>
<dbReference type="InterPro" id="IPR053772">
    <property type="entry name" value="At1g61320/At1g61330-like"/>
</dbReference>
<name>A0A1S2YZN2_CICAR</name>
<organism evidence="2 3">
    <name type="scientific">Cicer arietinum</name>
    <name type="common">Chickpea</name>
    <name type="synonym">Garbanzo</name>
    <dbReference type="NCBI Taxonomy" id="3827"/>
    <lineage>
        <taxon>Eukaryota</taxon>
        <taxon>Viridiplantae</taxon>
        <taxon>Streptophyta</taxon>
        <taxon>Embryophyta</taxon>
        <taxon>Tracheophyta</taxon>
        <taxon>Spermatophyta</taxon>
        <taxon>Magnoliopsida</taxon>
        <taxon>eudicotyledons</taxon>
        <taxon>Gunneridae</taxon>
        <taxon>Pentapetalae</taxon>
        <taxon>rosids</taxon>
        <taxon>fabids</taxon>
        <taxon>Fabales</taxon>
        <taxon>Fabaceae</taxon>
        <taxon>Papilionoideae</taxon>
        <taxon>50 kb inversion clade</taxon>
        <taxon>NPAAA clade</taxon>
        <taxon>Hologalegina</taxon>
        <taxon>IRL clade</taxon>
        <taxon>Cicereae</taxon>
        <taxon>Cicer</taxon>
    </lineage>
</organism>
<reference evidence="2" key="1">
    <citation type="journal article" date="2013" name="Nat. Biotechnol.">
        <title>Draft genome sequence of chickpea (Cicer arietinum) provides a resource for trait improvement.</title>
        <authorList>
            <person name="Varshney R.K."/>
            <person name="Song C."/>
            <person name="Saxena R.K."/>
            <person name="Azam S."/>
            <person name="Yu S."/>
            <person name="Sharpe A.G."/>
            <person name="Cannon S."/>
            <person name="Baek J."/>
            <person name="Rosen B.D."/>
            <person name="Tar'an B."/>
            <person name="Millan T."/>
            <person name="Zhang X."/>
            <person name="Ramsay L.D."/>
            <person name="Iwata A."/>
            <person name="Wang Y."/>
            <person name="Nelson W."/>
            <person name="Farmer A.D."/>
            <person name="Gaur P.M."/>
            <person name="Soderlund C."/>
            <person name="Penmetsa R.V."/>
            <person name="Xu C."/>
            <person name="Bharti A.K."/>
            <person name="He W."/>
            <person name="Winter P."/>
            <person name="Zhao S."/>
            <person name="Hane J.K."/>
            <person name="Carrasquilla-Garcia N."/>
            <person name="Condie J.A."/>
            <person name="Upadhyaya H.D."/>
            <person name="Luo M.C."/>
            <person name="Thudi M."/>
            <person name="Gowda C.L."/>
            <person name="Singh N.P."/>
            <person name="Lichtenzveig J."/>
            <person name="Gali K.K."/>
            <person name="Rubio J."/>
            <person name="Nadarajan N."/>
            <person name="Dolezel J."/>
            <person name="Bansal K.C."/>
            <person name="Xu X."/>
            <person name="Edwards D."/>
            <person name="Zhang G."/>
            <person name="Kahl G."/>
            <person name="Gil J."/>
            <person name="Singh K.B."/>
            <person name="Datta S.K."/>
            <person name="Jackson S.A."/>
            <person name="Wang J."/>
            <person name="Cook D.R."/>
        </authorList>
    </citation>
    <scope>NUCLEOTIDE SEQUENCE [LARGE SCALE GENOMIC DNA]</scope>
    <source>
        <strain evidence="2">cv. CDC Frontier</strain>
    </source>
</reference>
<accession>A0A1S2YZN2</accession>
<protein>
    <submittedName>
        <fullName evidence="3">Uncharacterized protein LOC101499847</fullName>
    </submittedName>
</protein>
<dbReference type="PaxDb" id="3827-XP_004512445.1"/>
<evidence type="ECO:0000313" key="2">
    <source>
        <dbReference type="Proteomes" id="UP000087171"/>
    </source>
</evidence>
<evidence type="ECO:0000259" key="1">
    <source>
        <dbReference type="Pfam" id="PF23622"/>
    </source>
</evidence>
<dbReference type="Gene3D" id="3.80.10.10">
    <property type="entry name" value="Ribonuclease Inhibitor"/>
    <property type="match status" value="1"/>
</dbReference>
<sequence length="451" mass="51886">MDGNLWVSSRDLYFDIHSMLGSENELLETGYLIDVPSSSIVERRLNLDMSRDEFVKRVNQFVKNFQGPMIESILVNFYLKREQSNSIDQWIKVAFAMGVERIDLLFLGKPYAHDTTQRKRYKFDFDLFYVTNAATLKNLYLQNCVVCHPTNDFIPSKNLRSLSLESSKVDAMSVESLLTNCELLEELCLSFCEVKSSMLKIVSSSLCHLKVVGCYVVSHKFFDNADFKVMDYVNLILVDCLNLTSLEYDGRGLDTLNINTPVLKSIKFSISLKGDLNAFVGLCATFPELEAMHVTTFSMVTTSLKITQPLKHLKELKLDIMLNSDIINDVEYDPLWILNILQTAPLLQKLSVMFLHLELFKSQRDIRDVEIFSHEELKVIELRGCIGDWLEIEFVMNVLKCAHKLEQIVLSPYLRDVSSDWESHHVWYQSGRDRISEKLQGVEGQEKVVLI</sequence>
<dbReference type="RefSeq" id="XP_004512445.1">
    <property type="nucleotide sequence ID" value="XM_004512388.3"/>
</dbReference>
<evidence type="ECO:0000313" key="3">
    <source>
        <dbReference type="RefSeq" id="XP_004512445.1"/>
    </source>
</evidence>
<dbReference type="PANTHER" id="PTHR34145">
    <property type="entry name" value="OS02G0105600 PROTEIN"/>
    <property type="match status" value="1"/>
</dbReference>
<feature type="domain" description="At1g61320/AtMIF1 LRR" evidence="1">
    <location>
        <begin position="80"/>
        <end position="412"/>
    </location>
</feature>
<proteinExistence type="predicted"/>
<dbReference type="SUPFAM" id="SSF52058">
    <property type="entry name" value="L domain-like"/>
    <property type="match status" value="1"/>
</dbReference>
<dbReference type="InterPro" id="IPR032675">
    <property type="entry name" value="LRR_dom_sf"/>
</dbReference>
<dbReference type="InterPro" id="IPR055357">
    <property type="entry name" value="LRR_At1g61320_AtMIF1"/>
</dbReference>